<dbReference type="SUPFAM" id="SSF53383">
    <property type="entry name" value="PLP-dependent transferases"/>
    <property type="match status" value="1"/>
</dbReference>
<reference evidence="8 9" key="1">
    <citation type="submission" date="2019-03" db="EMBL/GenBank/DDBJ databases">
        <title>Genome sequence of Thiobacillaceae bacterium LSR1, a sulfur-oxidizing bacterium isolated from freshwater sediment.</title>
        <authorList>
            <person name="Li S."/>
        </authorList>
    </citation>
    <scope>NUCLEOTIDE SEQUENCE [LARGE SCALE GENOMIC DNA]</scope>
    <source>
        <strain evidence="8 9">LSR1</strain>
    </source>
</reference>
<dbReference type="InterPro" id="IPR015422">
    <property type="entry name" value="PyrdxlP-dep_Trfase_small"/>
</dbReference>
<feature type="non-terminal residue" evidence="8">
    <location>
        <position position="479"/>
    </location>
</feature>
<dbReference type="RefSeq" id="WP_131448519.1">
    <property type="nucleotide sequence ID" value="NZ_SJZB01000047.1"/>
</dbReference>
<dbReference type="GO" id="GO:0019752">
    <property type="term" value="P:carboxylic acid metabolic process"/>
    <property type="evidence" value="ECO:0007669"/>
    <property type="project" value="InterPro"/>
</dbReference>
<evidence type="ECO:0000256" key="5">
    <source>
        <dbReference type="ARBA" id="ARBA00023239"/>
    </source>
</evidence>
<dbReference type="OrthoDB" id="9803665at2"/>
<comment type="cofactor">
    <cofactor evidence="1 6 7">
        <name>pyridoxal 5'-phosphate</name>
        <dbReference type="ChEBI" id="CHEBI:597326"/>
    </cofactor>
</comment>
<comment type="similarity">
    <text evidence="2 7">Belongs to the group II decarboxylase family.</text>
</comment>
<dbReference type="GO" id="GO:0016831">
    <property type="term" value="F:carboxy-lyase activity"/>
    <property type="evidence" value="ECO:0007669"/>
    <property type="project" value="UniProtKB-KW"/>
</dbReference>
<dbReference type="EMBL" id="SJZB01000047">
    <property type="protein sequence ID" value="TCJ11917.1"/>
    <property type="molecule type" value="Genomic_DNA"/>
</dbReference>
<comment type="caution">
    <text evidence="8">The sequence shown here is derived from an EMBL/GenBank/DDBJ whole genome shotgun (WGS) entry which is preliminary data.</text>
</comment>
<dbReference type="PANTHER" id="PTHR11999:SF70">
    <property type="entry name" value="MIP05841P"/>
    <property type="match status" value="1"/>
</dbReference>
<evidence type="ECO:0000256" key="3">
    <source>
        <dbReference type="ARBA" id="ARBA00022793"/>
    </source>
</evidence>
<name>A0A4R1B5V5_9PROT</name>
<evidence type="ECO:0000256" key="2">
    <source>
        <dbReference type="ARBA" id="ARBA00009533"/>
    </source>
</evidence>
<dbReference type="InterPro" id="IPR015424">
    <property type="entry name" value="PyrdxlP-dep_Trfase"/>
</dbReference>
<evidence type="ECO:0000256" key="7">
    <source>
        <dbReference type="RuleBase" id="RU000382"/>
    </source>
</evidence>
<dbReference type="Gene3D" id="3.40.640.10">
    <property type="entry name" value="Type I PLP-dependent aspartate aminotransferase-like (Major domain)"/>
    <property type="match status" value="1"/>
</dbReference>
<evidence type="ECO:0000256" key="1">
    <source>
        <dbReference type="ARBA" id="ARBA00001933"/>
    </source>
</evidence>
<dbReference type="InterPro" id="IPR002129">
    <property type="entry name" value="PyrdxlP-dep_de-COase"/>
</dbReference>
<feature type="modified residue" description="N6-(pyridoxal phosphate)lysine" evidence="6">
    <location>
        <position position="307"/>
    </location>
</feature>
<keyword evidence="5 7" id="KW-0456">Lyase</keyword>
<evidence type="ECO:0000256" key="4">
    <source>
        <dbReference type="ARBA" id="ARBA00022898"/>
    </source>
</evidence>
<dbReference type="Pfam" id="PF00282">
    <property type="entry name" value="Pyridoxal_deC"/>
    <property type="match status" value="1"/>
</dbReference>
<dbReference type="Gene3D" id="3.90.1150.10">
    <property type="entry name" value="Aspartate Aminotransferase, domain 1"/>
    <property type="match status" value="1"/>
</dbReference>
<keyword evidence="9" id="KW-1185">Reference proteome</keyword>
<evidence type="ECO:0000313" key="8">
    <source>
        <dbReference type="EMBL" id="TCJ11917.1"/>
    </source>
</evidence>
<dbReference type="InterPro" id="IPR010977">
    <property type="entry name" value="Aromatic_deC"/>
</dbReference>
<dbReference type="Gene3D" id="1.20.1340.10">
    <property type="entry name" value="dopa decarboxylase, N-terminal domain"/>
    <property type="match status" value="1"/>
</dbReference>
<dbReference type="PRINTS" id="PR00800">
    <property type="entry name" value="YHDCRBOXLASE"/>
</dbReference>
<dbReference type="PANTHER" id="PTHR11999">
    <property type="entry name" value="GROUP II PYRIDOXAL-5-PHOSPHATE DECARBOXYLASE"/>
    <property type="match status" value="1"/>
</dbReference>
<protein>
    <submittedName>
        <fullName evidence="8">Aminotransferase class V-fold PLP-dependent enzyme</fullName>
    </submittedName>
</protein>
<dbReference type="AlphaFoldDB" id="A0A4R1B5V5"/>
<dbReference type="GO" id="GO:0006520">
    <property type="term" value="P:amino acid metabolic process"/>
    <property type="evidence" value="ECO:0007669"/>
    <property type="project" value="InterPro"/>
</dbReference>
<keyword evidence="4 6" id="KW-0663">Pyridoxal phosphate</keyword>
<evidence type="ECO:0000256" key="6">
    <source>
        <dbReference type="PIRSR" id="PIRSR602129-50"/>
    </source>
</evidence>
<evidence type="ECO:0000313" key="9">
    <source>
        <dbReference type="Proteomes" id="UP000295443"/>
    </source>
</evidence>
<organism evidence="8 9">
    <name type="scientific">Parasulfuritortus cantonensis</name>
    <dbReference type="NCBI Taxonomy" id="2528202"/>
    <lineage>
        <taxon>Bacteria</taxon>
        <taxon>Pseudomonadati</taxon>
        <taxon>Pseudomonadota</taxon>
        <taxon>Betaproteobacteria</taxon>
        <taxon>Nitrosomonadales</taxon>
        <taxon>Thiobacillaceae</taxon>
        <taxon>Parasulfuritortus</taxon>
    </lineage>
</organism>
<dbReference type="Proteomes" id="UP000295443">
    <property type="component" value="Unassembled WGS sequence"/>
</dbReference>
<dbReference type="GO" id="GO:0008483">
    <property type="term" value="F:transaminase activity"/>
    <property type="evidence" value="ECO:0007669"/>
    <property type="project" value="UniProtKB-KW"/>
</dbReference>
<keyword evidence="8" id="KW-0032">Aminotransferase</keyword>
<gene>
    <name evidence="8" type="ORF">EZJ19_13720</name>
</gene>
<dbReference type="GO" id="GO:0030170">
    <property type="term" value="F:pyridoxal phosphate binding"/>
    <property type="evidence" value="ECO:0007669"/>
    <property type="project" value="InterPro"/>
</dbReference>
<keyword evidence="3" id="KW-0210">Decarboxylase</keyword>
<accession>A0A4R1B5V5</accession>
<sequence>MARNSCDQNDEDLDPQDWRALRELAHRMVDDSLDELRERRTMPVWRAPPEGARDYFARAAPRQPQSPESVYREFQEHIRPYPMGNTHPRFWAWFMGGGTPFGALADFLASAMNSNVGGGNHAAPMVERQVIEWIKEILHFPARASGLLLSGASMANLTGLAVARHAMARSDVRADGMQLIPEPMVVYASTEAHGSVQKAVELLGFGQRQYRRIPVQDDYTVDLGALKAAIAADRAAGLRPICVVGNAGTVNTGAIDDLAGLAQLCRQEGLWFHVDGAIGAVAILAEGGRKWLDGLDLADSVALDLHKWMQMPFEVGCVLVRDRSIHRQAFSLVEDYLEPQERGLAASQPWFMDYGMQTTRQFRALKVWMLLKEHGLARFGRLIERNLAQARYLAERVTASSTLELMAPVPLSIVCFRFNPGGIGEAMLDRINMEIMIRLQEEGTAALSDTILRGRRCLRAAIANHRSQYGDFDLLVAET</sequence>
<proteinExistence type="inferred from homology"/>
<keyword evidence="8" id="KW-0808">Transferase</keyword>
<dbReference type="InterPro" id="IPR015421">
    <property type="entry name" value="PyrdxlP-dep_Trfase_major"/>
</dbReference>